<dbReference type="Pfam" id="PF13650">
    <property type="entry name" value="Asp_protease_2"/>
    <property type="match status" value="1"/>
</dbReference>
<evidence type="ECO:0000313" key="4">
    <source>
        <dbReference type="Proteomes" id="UP000008672"/>
    </source>
</evidence>
<reference evidence="3" key="2">
    <citation type="submission" date="2025-08" db="UniProtKB">
        <authorList>
            <consortium name="Ensembl"/>
        </authorList>
    </citation>
    <scope>IDENTIFICATION</scope>
</reference>
<evidence type="ECO:0000256" key="1">
    <source>
        <dbReference type="ARBA" id="ARBA00022801"/>
    </source>
</evidence>
<dbReference type="Gene3D" id="2.40.70.10">
    <property type="entry name" value="Acid Proteases"/>
    <property type="match status" value="1"/>
</dbReference>
<dbReference type="InterPro" id="IPR021109">
    <property type="entry name" value="Peptidase_aspartic_dom_sf"/>
</dbReference>
<dbReference type="PROSITE" id="PS50175">
    <property type="entry name" value="ASP_PROT_RETROV"/>
    <property type="match status" value="1"/>
</dbReference>
<proteinExistence type="predicted"/>
<reference evidence="3" key="3">
    <citation type="submission" date="2025-09" db="UniProtKB">
        <authorList>
            <consortium name="Ensembl"/>
        </authorList>
    </citation>
    <scope>IDENTIFICATION</scope>
</reference>
<dbReference type="HOGENOM" id="CLU_1681927_0_0_1"/>
<keyword evidence="1" id="KW-0378">Hydrolase</keyword>
<accession>H3BCK2</accession>
<dbReference type="InParanoid" id="H3BCK2"/>
<dbReference type="Proteomes" id="UP000008672">
    <property type="component" value="Unassembled WGS sequence"/>
</dbReference>
<protein>
    <recommendedName>
        <fullName evidence="2">Peptidase A2 domain-containing protein</fullName>
    </recommendedName>
</protein>
<dbReference type="Ensembl" id="ENSLACT00000019761.1">
    <property type="protein sequence ID" value="ENSLACP00000019623.1"/>
    <property type="gene ID" value="ENSLACG00000017256.1"/>
</dbReference>
<keyword evidence="4" id="KW-1185">Reference proteome</keyword>
<dbReference type="InterPro" id="IPR001995">
    <property type="entry name" value="Peptidase_A2_cat"/>
</dbReference>
<sequence length="155" mass="16853">KEVREVNAQKSNAASLFLGSITCADESSKPWKVNLTINETAVNFKIDTGADVSIISEATYSSMHSPSQSTDTILNSPGGKLQCKGQFSAKTRVKGTEYQFNLYVIRGSQVNDLLGHDVATVMGLVHQVEETYSEIFDNIGILKGEPIKINLREGA</sequence>
<dbReference type="eggNOG" id="ENOG502SR7B">
    <property type="taxonomic scope" value="Eukaryota"/>
</dbReference>
<dbReference type="EMBL" id="AFYH01047743">
    <property type="status" value="NOT_ANNOTATED_CDS"/>
    <property type="molecule type" value="Genomic_DNA"/>
</dbReference>
<feature type="domain" description="Peptidase A2" evidence="2">
    <location>
        <begin position="42"/>
        <end position="118"/>
    </location>
</feature>
<reference evidence="4" key="1">
    <citation type="submission" date="2011-08" db="EMBL/GenBank/DDBJ databases">
        <title>The draft genome of Latimeria chalumnae.</title>
        <authorList>
            <person name="Di Palma F."/>
            <person name="Alfoldi J."/>
            <person name="Johnson J."/>
            <person name="Berlin A."/>
            <person name="Gnerre S."/>
            <person name="Jaffe D."/>
            <person name="MacCallum I."/>
            <person name="Young S."/>
            <person name="Walker B.J."/>
            <person name="Lander E."/>
            <person name="Lindblad-Toh K."/>
        </authorList>
    </citation>
    <scope>NUCLEOTIDE SEQUENCE [LARGE SCALE GENOMIC DNA]</scope>
    <source>
        <strain evidence="4">Wild caught</strain>
    </source>
</reference>
<organism evidence="3 4">
    <name type="scientific">Latimeria chalumnae</name>
    <name type="common">Coelacanth</name>
    <dbReference type="NCBI Taxonomy" id="7897"/>
    <lineage>
        <taxon>Eukaryota</taxon>
        <taxon>Metazoa</taxon>
        <taxon>Chordata</taxon>
        <taxon>Craniata</taxon>
        <taxon>Vertebrata</taxon>
        <taxon>Euteleostomi</taxon>
        <taxon>Coelacanthiformes</taxon>
        <taxon>Coelacanthidae</taxon>
        <taxon>Latimeria</taxon>
    </lineage>
</organism>
<name>H3BCK2_LATCH</name>
<evidence type="ECO:0000313" key="3">
    <source>
        <dbReference type="Ensembl" id="ENSLACP00000019623.1"/>
    </source>
</evidence>
<dbReference type="GO" id="GO:0004190">
    <property type="term" value="F:aspartic-type endopeptidase activity"/>
    <property type="evidence" value="ECO:0007669"/>
    <property type="project" value="InterPro"/>
</dbReference>
<dbReference type="GO" id="GO:0006508">
    <property type="term" value="P:proteolysis"/>
    <property type="evidence" value="ECO:0007669"/>
    <property type="project" value="InterPro"/>
</dbReference>
<dbReference type="SUPFAM" id="SSF50630">
    <property type="entry name" value="Acid proteases"/>
    <property type="match status" value="1"/>
</dbReference>
<dbReference type="AlphaFoldDB" id="H3BCK2"/>
<evidence type="ECO:0000259" key="2">
    <source>
        <dbReference type="PROSITE" id="PS50175"/>
    </source>
</evidence>
<dbReference type="GeneTree" id="ENSGT00940000171734"/>